<evidence type="ECO:0000313" key="3">
    <source>
        <dbReference type="EMBL" id="VFJ57557.1"/>
    </source>
</evidence>
<dbReference type="Pfam" id="PF22513">
    <property type="entry name" value="FitA-like_RHH"/>
    <property type="match status" value="1"/>
</dbReference>
<dbReference type="SUPFAM" id="SSF47598">
    <property type="entry name" value="Ribbon-helix-helix"/>
    <property type="match status" value="1"/>
</dbReference>
<feature type="domain" description="Antitoxin FitA-like ribbon-helix-helix" evidence="1">
    <location>
        <begin position="4"/>
        <end position="40"/>
    </location>
</feature>
<dbReference type="AlphaFoldDB" id="A0A450W251"/>
<dbReference type="InterPro" id="IPR010985">
    <property type="entry name" value="Ribbon_hlx_hlx"/>
</dbReference>
<organism evidence="4">
    <name type="scientific">Candidatus Kentrum sp. FM</name>
    <dbReference type="NCBI Taxonomy" id="2126340"/>
    <lineage>
        <taxon>Bacteria</taxon>
        <taxon>Pseudomonadati</taxon>
        <taxon>Pseudomonadota</taxon>
        <taxon>Gammaproteobacteria</taxon>
        <taxon>Candidatus Kentrum</taxon>
    </lineage>
</organism>
<dbReference type="InterPro" id="IPR013321">
    <property type="entry name" value="Arc_rbn_hlx_hlx"/>
</dbReference>
<evidence type="ECO:0000313" key="4">
    <source>
        <dbReference type="EMBL" id="VFK11099.1"/>
    </source>
</evidence>
<dbReference type="InterPro" id="IPR053853">
    <property type="entry name" value="FitA-like_RHH"/>
</dbReference>
<dbReference type="EMBL" id="CAADFL010000167">
    <property type="protein sequence ID" value="VFK11099.1"/>
    <property type="molecule type" value="Genomic_DNA"/>
</dbReference>
<evidence type="ECO:0000313" key="2">
    <source>
        <dbReference type="EMBL" id="VFJ56311.1"/>
    </source>
</evidence>
<accession>A0A450W251</accession>
<dbReference type="EMBL" id="CAADEZ010000193">
    <property type="protein sequence ID" value="VFJ57557.1"/>
    <property type="molecule type" value="Genomic_DNA"/>
</dbReference>
<dbReference type="GO" id="GO:0006355">
    <property type="term" value="P:regulation of DNA-templated transcription"/>
    <property type="evidence" value="ECO:0007669"/>
    <property type="project" value="InterPro"/>
</dbReference>
<evidence type="ECO:0000259" key="1">
    <source>
        <dbReference type="Pfam" id="PF22513"/>
    </source>
</evidence>
<gene>
    <name evidence="3" type="ORF">BECKFM1743A_GA0114220_101936</name>
    <name evidence="4" type="ORF">BECKFM1743B_GA0114221_101674</name>
    <name evidence="2" type="ORF">BECKFM1743C_GA0114222_101744</name>
</gene>
<proteinExistence type="predicted"/>
<dbReference type="EMBL" id="CAADFA010000174">
    <property type="protein sequence ID" value="VFJ56311.1"/>
    <property type="molecule type" value="Genomic_DNA"/>
</dbReference>
<name>A0A450W251_9GAMM</name>
<reference evidence="4" key="1">
    <citation type="submission" date="2019-02" db="EMBL/GenBank/DDBJ databases">
        <authorList>
            <person name="Gruber-Vodicka R. H."/>
            <person name="Seah K. B. B."/>
        </authorList>
    </citation>
    <scope>NUCLEOTIDE SEQUENCE</scope>
    <source>
        <strain evidence="3">BECK_BZ163</strain>
        <strain evidence="4">BECK_BZ164</strain>
        <strain evidence="2">BECK_BZ165</strain>
    </source>
</reference>
<protein>
    <submittedName>
        <fullName evidence="4">Plasmid stability protein</fullName>
    </submittedName>
</protein>
<dbReference type="Gene3D" id="1.10.1220.10">
    <property type="entry name" value="Met repressor-like"/>
    <property type="match status" value="1"/>
</dbReference>
<sequence>MTELVVRNIDDRVVSALKVQAELHGISAEAEHRRILRDALLTPRRRPFREVTVSMPDVGEDADFERVRDNGRGDVFA</sequence>